<evidence type="ECO:0000256" key="13">
    <source>
        <dbReference type="ARBA" id="ARBA00023295"/>
    </source>
</evidence>
<dbReference type="GO" id="GO:0034039">
    <property type="term" value="F:8-oxo-7,8-dihydroguanine DNA N-glycosylase activity"/>
    <property type="evidence" value="ECO:0007669"/>
    <property type="project" value="TreeGrafter"/>
</dbReference>
<evidence type="ECO:0000256" key="12">
    <source>
        <dbReference type="ARBA" id="ARBA00023268"/>
    </source>
</evidence>
<dbReference type="Gene3D" id="3.20.190.10">
    <property type="entry name" value="MutM-like, N-terminal"/>
    <property type="match status" value="1"/>
</dbReference>
<evidence type="ECO:0000259" key="17">
    <source>
        <dbReference type="PROSITE" id="PS51068"/>
    </source>
</evidence>
<evidence type="ECO:0000256" key="9">
    <source>
        <dbReference type="ARBA" id="ARBA00023125"/>
    </source>
</evidence>
<dbReference type="GO" id="GO:0003690">
    <property type="term" value="F:double-stranded DNA binding"/>
    <property type="evidence" value="ECO:0007669"/>
    <property type="project" value="UniProtKB-ARBA"/>
</dbReference>
<gene>
    <name evidence="15" type="primary">mutM</name>
    <name evidence="15" type="synonym">fpg</name>
    <name evidence="18" type="ORF">SAMN05421676_10866</name>
</gene>
<evidence type="ECO:0000256" key="2">
    <source>
        <dbReference type="ARBA" id="ARBA00009409"/>
    </source>
</evidence>
<evidence type="ECO:0000256" key="1">
    <source>
        <dbReference type="ARBA" id="ARBA00001668"/>
    </source>
</evidence>
<reference evidence="19" key="1">
    <citation type="submission" date="2016-10" db="EMBL/GenBank/DDBJ databases">
        <authorList>
            <person name="Varghese N."/>
            <person name="Submissions S."/>
        </authorList>
    </citation>
    <scope>NUCLEOTIDE SEQUENCE [LARGE SCALE GENOMIC DNA]</scope>
    <source>
        <strain evidence="19">CGMCC 1.3566</strain>
    </source>
</reference>
<proteinExistence type="inferred from homology"/>
<evidence type="ECO:0000256" key="10">
    <source>
        <dbReference type="ARBA" id="ARBA00023204"/>
    </source>
</evidence>
<dbReference type="GO" id="GO:0140078">
    <property type="term" value="F:class I DNA-(apurinic or apyrimidinic site) endonuclease activity"/>
    <property type="evidence" value="ECO:0007669"/>
    <property type="project" value="UniProtKB-EC"/>
</dbReference>
<dbReference type="EC" id="3.2.2.23" evidence="15"/>
<keyword evidence="8 15" id="KW-0862">Zinc</keyword>
<dbReference type="EC" id="4.2.99.18" evidence="15"/>
<keyword evidence="19" id="KW-1185">Reference proteome</keyword>
<dbReference type="AlphaFoldDB" id="A0A1I0H5X6"/>
<comment type="cofactor">
    <cofactor evidence="15">
        <name>Zn(2+)</name>
        <dbReference type="ChEBI" id="CHEBI:29105"/>
    </cofactor>
    <text evidence="15">Binds 1 zinc ion per subunit.</text>
</comment>
<evidence type="ECO:0000259" key="16">
    <source>
        <dbReference type="PROSITE" id="PS51066"/>
    </source>
</evidence>
<dbReference type="OrthoDB" id="9800855at2"/>
<accession>A0A1I0H5X6</accession>
<comment type="caution">
    <text evidence="15">Lacks conserved residue(s) required for the propagation of feature annotation.</text>
</comment>
<feature type="binding site" evidence="15">
    <location>
        <position position="93"/>
    </location>
    <ligand>
        <name>DNA</name>
        <dbReference type="ChEBI" id="CHEBI:16991"/>
    </ligand>
</feature>
<dbReference type="HAMAP" id="MF_00103">
    <property type="entry name" value="Fapy_DNA_glycosyl"/>
    <property type="match status" value="1"/>
</dbReference>
<comment type="function">
    <text evidence="15">Involved in base excision repair of DNA damaged by oxidation or by mutagenic agents. Acts as DNA glycosylase that recognizes and removes damaged bases. Has a preference for oxidized purines, such as 7,8-dihydro-8-oxoguanine (8-oxoG). Has AP (apurinic/apyrimidinic) lyase activity and introduces nicks in the DNA strand. Cleaves the DNA backbone by beta-delta elimination to generate a single-strand break at the site of the removed base with both 3'- and 5'-phosphates.</text>
</comment>
<evidence type="ECO:0000256" key="5">
    <source>
        <dbReference type="ARBA" id="ARBA00022763"/>
    </source>
</evidence>
<keyword evidence="6 15" id="KW-0863">Zinc-finger</keyword>
<dbReference type="RefSeq" id="WP_093136070.1">
    <property type="nucleotide sequence ID" value="NZ_FOHJ01000008.1"/>
</dbReference>
<comment type="catalytic activity">
    <reaction evidence="1 15">
        <text>Hydrolysis of DNA containing ring-opened 7-methylguanine residues, releasing 2,6-diamino-4-hydroxy-5-(N-methyl)formamidopyrimidine.</text>
        <dbReference type="EC" id="3.2.2.23"/>
    </reaction>
</comment>
<dbReference type="GO" id="GO:0003684">
    <property type="term" value="F:damaged DNA binding"/>
    <property type="evidence" value="ECO:0007669"/>
    <property type="project" value="InterPro"/>
</dbReference>
<dbReference type="InterPro" id="IPR015887">
    <property type="entry name" value="DNA_glyclase_Znf_dom_DNA_BS"/>
</dbReference>
<keyword evidence="10 15" id="KW-0234">DNA repair</keyword>
<evidence type="ECO:0000256" key="15">
    <source>
        <dbReference type="HAMAP-Rule" id="MF_00103"/>
    </source>
</evidence>
<comment type="subunit">
    <text evidence="3 15">Monomer.</text>
</comment>
<keyword evidence="9 15" id="KW-0238">DNA-binding</keyword>
<feature type="binding site" evidence="15">
    <location>
        <position position="112"/>
    </location>
    <ligand>
        <name>DNA</name>
        <dbReference type="ChEBI" id="CHEBI:16991"/>
    </ligand>
</feature>
<dbReference type="InterPro" id="IPR035937">
    <property type="entry name" value="FPG_N"/>
</dbReference>
<keyword evidence="4 15" id="KW-0479">Metal-binding</keyword>
<dbReference type="InterPro" id="IPR010979">
    <property type="entry name" value="Ribosomal_uS13-like_H2TH"/>
</dbReference>
<dbReference type="Proteomes" id="UP000199095">
    <property type="component" value="Unassembled WGS sequence"/>
</dbReference>
<dbReference type="GO" id="GO:0006284">
    <property type="term" value="P:base-excision repair"/>
    <property type="evidence" value="ECO:0007669"/>
    <property type="project" value="InterPro"/>
</dbReference>
<dbReference type="PROSITE" id="PS51068">
    <property type="entry name" value="FPG_CAT"/>
    <property type="match status" value="1"/>
</dbReference>
<feature type="active site" description="Proton donor; for beta-elimination activity" evidence="15">
    <location>
        <position position="60"/>
    </location>
</feature>
<feature type="domain" description="Formamidopyrimidine-DNA glycosylase catalytic" evidence="17">
    <location>
        <begin position="2"/>
        <end position="115"/>
    </location>
</feature>
<evidence type="ECO:0000256" key="4">
    <source>
        <dbReference type="ARBA" id="ARBA00022723"/>
    </source>
</evidence>
<keyword evidence="12 15" id="KW-0511">Multifunctional enzyme</keyword>
<dbReference type="Gene3D" id="1.10.8.50">
    <property type="match status" value="1"/>
</dbReference>
<keyword evidence="5 15" id="KW-0227">DNA damage</keyword>
<dbReference type="FunFam" id="3.20.190.10:FF:000001">
    <property type="entry name" value="Formamidopyrimidine-DNA glycosylase"/>
    <property type="match status" value="1"/>
</dbReference>
<evidence type="ECO:0000313" key="19">
    <source>
        <dbReference type="Proteomes" id="UP000199095"/>
    </source>
</evidence>
<evidence type="ECO:0000256" key="11">
    <source>
        <dbReference type="ARBA" id="ARBA00023239"/>
    </source>
</evidence>
<dbReference type="Pfam" id="PF01149">
    <property type="entry name" value="Fapy_DNA_glyco"/>
    <property type="match status" value="1"/>
</dbReference>
<keyword evidence="13 15" id="KW-0326">Glycosidase</keyword>
<organism evidence="18 19">
    <name type="scientific">Salinibacillus kushneri</name>
    <dbReference type="NCBI Taxonomy" id="237682"/>
    <lineage>
        <taxon>Bacteria</taxon>
        <taxon>Bacillati</taxon>
        <taxon>Bacillota</taxon>
        <taxon>Bacilli</taxon>
        <taxon>Bacillales</taxon>
        <taxon>Bacillaceae</taxon>
        <taxon>Salinibacillus</taxon>
    </lineage>
</organism>
<dbReference type="SMART" id="SM00898">
    <property type="entry name" value="Fapy_DNA_glyco"/>
    <property type="match status" value="1"/>
</dbReference>
<evidence type="ECO:0000313" key="18">
    <source>
        <dbReference type="EMBL" id="SET79028.1"/>
    </source>
</evidence>
<feature type="domain" description="FPG-type" evidence="16">
    <location>
        <begin position="240"/>
        <end position="274"/>
    </location>
</feature>
<dbReference type="InterPro" id="IPR012319">
    <property type="entry name" value="FPG_cat"/>
</dbReference>
<keyword evidence="7 15" id="KW-0378">Hydrolase</keyword>
<dbReference type="SMART" id="SM01232">
    <property type="entry name" value="H2TH"/>
    <property type="match status" value="1"/>
</dbReference>
<dbReference type="SUPFAM" id="SSF81624">
    <property type="entry name" value="N-terminal domain of MutM-like DNA repair proteins"/>
    <property type="match status" value="1"/>
</dbReference>
<evidence type="ECO:0000256" key="8">
    <source>
        <dbReference type="ARBA" id="ARBA00022833"/>
    </source>
</evidence>
<dbReference type="InterPro" id="IPR015886">
    <property type="entry name" value="H2TH_FPG"/>
</dbReference>
<dbReference type="NCBIfam" id="NF002211">
    <property type="entry name" value="PRK01103.1"/>
    <property type="match status" value="1"/>
</dbReference>
<dbReference type="Pfam" id="PF06827">
    <property type="entry name" value="zf-FPG_IleRS"/>
    <property type="match status" value="1"/>
</dbReference>
<feature type="active site" description="Schiff-base intermediate with DNA" evidence="15">
    <location>
        <position position="2"/>
    </location>
</feature>
<dbReference type="InterPro" id="IPR020629">
    <property type="entry name" value="FPG_Glyclase"/>
</dbReference>
<keyword evidence="11 15" id="KW-0456">Lyase</keyword>
<dbReference type="PANTHER" id="PTHR22993:SF9">
    <property type="entry name" value="FORMAMIDOPYRIMIDINE-DNA GLYCOSYLASE"/>
    <property type="match status" value="1"/>
</dbReference>
<dbReference type="PANTHER" id="PTHR22993">
    <property type="entry name" value="FORMAMIDOPYRIMIDINE-DNA GLYCOSYLASE"/>
    <property type="match status" value="1"/>
</dbReference>
<dbReference type="Pfam" id="PF06831">
    <property type="entry name" value="H2TH"/>
    <property type="match status" value="1"/>
</dbReference>
<dbReference type="SUPFAM" id="SSF46946">
    <property type="entry name" value="S13-like H2TH domain"/>
    <property type="match status" value="1"/>
</dbReference>
<sequence length="276" mass="31494">MPELPEVETVKKTLKQIVLGKTIQDVTIRWENIIQYPKEPEVFQEEIKGQTISNLGRKGKFLLFYLDHHVLISHLRMEGKYAIHEQNDSIDKHTHVIFHFTDGTELRYKDVRKFGTMHLYQKGEEYSLPPLSKLGPEPFDDTFTANYLFQKCQRTTRNIKNVLLDQTVVAGLGNIYVDEALFRSKIHPLTMASNLTKPECSVLAKEVESTLNDAIAAGGTTIRSYLNSLGEIGLFQLQLFAYGREGQKCKRCGHMIEKIKVGGRGTHICPNCQKQK</sequence>
<dbReference type="SUPFAM" id="SSF57716">
    <property type="entry name" value="Glucocorticoid receptor-like (DNA-binding domain)"/>
    <property type="match status" value="1"/>
</dbReference>
<dbReference type="FunFam" id="1.10.8.50:FF:000003">
    <property type="entry name" value="Formamidopyrimidine-DNA glycosylase"/>
    <property type="match status" value="1"/>
</dbReference>
<dbReference type="InterPro" id="IPR000214">
    <property type="entry name" value="Znf_DNA_glyclase/AP_lyase"/>
</dbReference>
<protein>
    <recommendedName>
        <fullName evidence="15">Formamidopyrimidine-DNA glycosylase</fullName>
        <shortName evidence="15">Fapy-DNA glycosylase</shortName>
        <ecNumber evidence="15">3.2.2.23</ecNumber>
    </recommendedName>
    <alternativeName>
        <fullName evidence="15">DNA-(apurinic or apyrimidinic site) lyase MutM</fullName>
        <shortName evidence="15">AP lyase MutM</shortName>
        <ecNumber evidence="15">4.2.99.18</ecNumber>
    </alternativeName>
</protein>
<dbReference type="EMBL" id="FOHJ01000008">
    <property type="protein sequence ID" value="SET79028.1"/>
    <property type="molecule type" value="Genomic_DNA"/>
</dbReference>
<dbReference type="GO" id="GO:0008270">
    <property type="term" value="F:zinc ion binding"/>
    <property type="evidence" value="ECO:0007669"/>
    <property type="project" value="UniProtKB-UniRule"/>
</dbReference>
<dbReference type="PROSITE" id="PS51066">
    <property type="entry name" value="ZF_FPG_2"/>
    <property type="match status" value="1"/>
</dbReference>
<dbReference type="CDD" id="cd08966">
    <property type="entry name" value="EcFpg-like_N"/>
    <property type="match status" value="1"/>
</dbReference>
<name>A0A1I0H5X6_9BACI</name>
<comment type="similarity">
    <text evidence="2 15">Belongs to the FPG family.</text>
</comment>
<feature type="active site" description="Proton donor" evidence="15">
    <location>
        <position position="3"/>
    </location>
</feature>
<comment type="catalytic activity">
    <reaction evidence="14 15">
        <text>2'-deoxyribonucleotide-(2'-deoxyribose 5'-phosphate)-2'-deoxyribonucleotide-DNA = a 3'-end 2'-deoxyribonucleotide-(2,3-dehydro-2,3-deoxyribose 5'-phosphate)-DNA + a 5'-end 5'-phospho-2'-deoxyribonucleoside-DNA + H(+)</text>
        <dbReference type="Rhea" id="RHEA:66592"/>
        <dbReference type="Rhea" id="RHEA-COMP:13180"/>
        <dbReference type="Rhea" id="RHEA-COMP:16897"/>
        <dbReference type="Rhea" id="RHEA-COMP:17067"/>
        <dbReference type="ChEBI" id="CHEBI:15378"/>
        <dbReference type="ChEBI" id="CHEBI:136412"/>
        <dbReference type="ChEBI" id="CHEBI:157695"/>
        <dbReference type="ChEBI" id="CHEBI:167181"/>
        <dbReference type="EC" id="4.2.99.18"/>
    </reaction>
</comment>
<dbReference type="NCBIfam" id="TIGR00577">
    <property type="entry name" value="fpg"/>
    <property type="match status" value="1"/>
</dbReference>
<evidence type="ECO:0000256" key="7">
    <source>
        <dbReference type="ARBA" id="ARBA00022801"/>
    </source>
</evidence>
<dbReference type="STRING" id="237682.SAMN05421676_10866"/>
<evidence type="ECO:0000256" key="14">
    <source>
        <dbReference type="ARBA" id="ARBA00044632"/>
    </source>
</evidence>
<dbReference type="InterPro" id="IPR010663">
    <property type="entry name" value="Znf_FPG/IleRS"/>
</dbReference>
<evidence type="ECO:0000256" key="3">
    <source>
        <dbReference type="ARBA" id="ARBA00011245"/>
    </source>
</evidence>
<feature type="active site" description="Proton donor; for delta-elimination activity" evidence="15">
    <location>
        <position position="264"/>
    </location>
</feature>
<evidence type="ECO:0000256" key="6">
    <source>
        <dbReference type="ARBA" id="ARBA00022771"/>
    </source>
</evidence>
<dbReference type="PROSITE" id="PS01242">
    <property type="entry name" value="ZF_FPG_1"/>
    <property type="match status" value="1"/>
</dbReference>